<gene>
    <name evidence="1" type="ORF">GALMADRAFT_253918</name>
</gene>
<accession>A0A067SV63</accession>
<keyword evidence="2" id="KW-1185">Reference proteome</keyword>
<sequence>MYYPSSAGSVTSFVTPHYPVSRSYYPTAPMSAVMPGQHYYPTMHSAPMAYPMSAAPVMMGQPSYGYGMPSAMPYYGHTPTVILPSRSHRHRRSRSRGFLGYL</sequence>
<protein>
    <submittedName>
        <fullName evidence="1">Uncharacterized protein</fullName>
    </submittedName>
</protein>
<evidence type="ECO:0000313" key="1">
    <source>
        <dbReference type="EMBL" id="KDR71579.1"/>
    </source>
</evidence>
<evidence type="ECO:0000313" key="2">
    <source>
        <dbReference type="Proteomes" id="UP000027222"/>
    </source>
</evidence>
<reference evidence="2" key="1">
    <citation type="journal article" date="2014" name="Proc. Natl. Acad. Sci. U.S.A.">
        <title>Extensive sampling of basidiomycete genomes demonstrates inadequacy of the white-rot/brown-rot paradigm for wood decay fungi.</title>
        <authorList>
            <person name="Riley R."/>
            <person name="Salamov A.A."/>
            <person name="Brown D.W."/>
            <person name="Nagy L.G."/>
            <person name="Floudas D."/>
            <person name="Held B.W."/>
            <person name="Levasseur A."/>
            <person name="Lombard V."/>
            <person name="Morin E."/>
            <person name="Otillar R."/>
            <person name="Lindquist E.A."/>
            <person name="Sun H."/>
            <person name="LaButti K.M."/>
            <person name="Schmutz J."/>
            <person name="Jabbour D."/>
            <person name="Luo H."/>
            <person name="Baker S.E."/>
            <person name="Pisabarro A.G."/>
            <person name="Walton J.D."/>
            <person name="Blanchette R.A."/>
            <person name="Henrissat B."/>
            <person name="Martin F."/>
            <person name="Cullen D."/>
            <person name="Hibbett D.S."/>
            <person name="Grigoriev I.V."/>
        </authorList>
    </citation>
    <scope>NUCLEOTIDE SEQUENCE [LARGE SCALE GENOMIC DNA]</scope>
    <source>
        <strain evidence="2">CBS 339.88</strain>
    </source>
</reference>
<dbReference type="EMBL" id="KL142392">
    <property type="protein sequence ID" value="KDR71579.1"/>
    <property type="molecule type" value="Genomic_DNA"/>
</dbReference>
<dbReference type="OrthoDB" id="3023920at2759"/>
<organism evidence="1 2">
    <name type="scientific">Galerina marginata (strain CBS 339.88)</name>
    <dbReference type="NCBI Taxonomy" id="685588"/>
    <lineage>
        <taxon>Eukaryota</taxon>
        <taxon>Fungi</taxon>
        <taxon>Dikarya</taxon>
        <taxon>Basidiomycota</taxon>
        <taxon>Agaricomycotina</taxon>
        <taxon>Agaricomycetes</taxon>
        <taxon>Agaricomycetidae</taxon>
        <taxon>Agaricales</taxon>
        <taxon>Agaricineae</taxon>
        <taxon>Strophariaceae</taxon>
        <taxon>Galerina</taxon>
    </lineage>
</organism>
<dbReference type="Proteomes" id="UP000027222">
    <property type="component" value="Unassembled WGS sequence"/>
</dbReference>
<dbReference type="HOGENOM" id="CLU_2277712_0_0_1"/>
<name>A0A067SV63_GALM3</name>
<dbReference type="AlphaFoldDB" id="A0A067SV63"/>
<proteinExistence type="predicted"/>